<sequence length="88" mass="10181">MRRCWMIFLSWMLAKPHTSHTKFSPLRCFFMCFCMSASVQRSLPQILQLSLTGASLAAPSTWAFWCFLYALYTVHVYGQNGQRYSSAL</sequence>
<proteinExistence type="predicted"/>
<accession>A0A6B0U2M8</accession>
<dbReference type="EMBL" id="GIFC01003795">
    <property type="protein sequence ID" value="MXU85878.1"/>
    <property type="molecule type" value="Transcribed_RNA"/>
</dbReference>
<feature type="chain" id="PRO_5025377021" description="Secreted protein" evidence="1">
    <location>
        <begin position="22"/>
        <end position="88"/>
    </location>
</feature>
<evidence type="ECO:0000313" key="2">
    <source>
        <dbReference type="EMBL" id="MXU85878.1"/>
    </source>
</evidence>
<protein>
    <recommendedName>
        <fullName evidence="3">Secreted protein</fullName>
    </recommendedName>
</protein>
<keyword evidence="1" id="KW-0732">Signal</keyword>
<dbReference type="AlphaFoldDB" id="A0A6B0U2M8"/>
<name>A0A6B0U2M8_IXORI</name>
<feature type="signal peptide" evidence="1">
    <location>
        <begin position="1"/>
        <end position="21"/>
    </location>
</feature>
<evidence type="ECO:0008006" key="3">
    <source>
        <dbReference type="Google" id="ProtNLM"/>
    </source>
</evidence>
<organism evidence="2">
    <name type="scientific">Ixodes ricinus</name>
    <name type="common">Common tick</name>
    <name type="synonym">Acarus ricinus</name>
    <dbReference type="NCBI Taxonomy" id="34613"/>
    <lineage>
        <taxon>Eukaryota</taxon>
        <taxon>Metazoa</taxon>
        <taxon>Ecdysozoa</taxon>
        <taxon>Arthropoda</taxon>
        <taxon>Chelicerata</taxon>
        <taxon>Arachnida</taxon>
        <taxon>Acari</taxon>
        <taxon>Parasitiformes</taxon>
        <taxon>Ixodida</taxon>
        <taxon>Ixodoidea</taxon>
        <taxon>Ixodidae</taxon>
        <taxon>Ixodinae</taxon>
        <taxon>Ixodes</taxon>
    </lineage>
</organism>
<evidence type="ECO:0000256" key="1">
    <source>
        <dbReference type="SAM" id="SignalP"/>
    </source>
</evidence>
<reference evidence="2" key="1">
    <citation type="submission" date="2019-12" db="EMBL/GenBank/DDBJ databases">
        <title>An insight into the sialome of adult female Ixodes ricinus ticks feeding for 6 days.</title>
        <authorList>
            <person name="Perner J."/>
            <person name="Ribeiro J.M.C."/>
        </authorList>
    </citation>
    <scope>NUCLEOTIDE SEQUENCE</scope>
    <source>
        <strain evidence="2">Semi-engorged</strain>
        <tissue evidence="2">Salivary glands</tissue>
    </source>
</reference>